<dbReference type="Pfam" id="PF02786">
    <property type="entry name" value="CPSase_L_D2"/>
    <property type="match status" value="2"/>
</dbReference>
<dbReference type="NCBIfam" id="NF009455">
    <property type="entry name" value="PRK12815.1"/>
    <property type="match status" value="1"/>
</dbReference>
<dbReference type="InterPro" id="IPR036914">
    <property type="entry name" value="MGS-like_dom_sf"/>
</dbReference>
<keyword evidence="6 20" id="KW-0436">Ligase</keyword>
<comment type="cofactor">
    <cofactor evidence="20">
        <name>Mg(2+)</name>
        <dbReference type="ChEBI" id="CHEBI:18420"/>
    </cofactor>
    <cofactor evidence="20">
        <name>Mn(2+)</name>
        <dbReference type="ChEBI" id="CHEBI:29035"/>
    </cofactor>
    <text evidence="20">Binds 4 Mg(2+) or Mn(2+) ions per subunit.</text>
</comment>
<dbReference type="PROSITE" id="PS51257">
    <property type="entry name" value="PROKAR_LIPOPROTEIN"/>
    <property type="match status" value="1"/>
</dbReference>
<dbReference type="GO" id="GO:0044205">
    <property type="term" value="P:'de novo' UMP biosynthetic process"/>
    <property type="evidence" value="ECO:0007669"/>
    <property type="project" value="UniProtKB-UniRule"/>
</dbReference>
<feature type="binding site" evidence="20">
    <location>
        <position position="840"/>
    </location>
    <ligand>
        <name>Mg(2+)</name>
        <dbReference type="ChEBI" id="CHEBI:18420"/>
        <label>4</label>
    </ligand>
</feature>
<dbReference type="GO" id="GO:0046872">
    <property type="term" value="F:metal ion binding"/>
    <property type="evidence" value="ECO:0007669"/>
    <property type="project" value="UniProtKB-KW"/>
</dbReference>
<evidence type="ECO:0000256" key="16">
    <source>
        <dbReference type="ARBA" id="ARBA00048816"/>
    </source>
</evidence>
<feature type="binding site" evidence="20">
    <location>
        <position position="208"/>
    </location>
    <ligand>
        <name>ATP</name>
        <dbReference type="ChEBI" id="CHEBI:30616"/>
        <label>1</label>
    </ligand>
</feature>
<dbReference type="SUPFAM" id="SSF48108">
    <property type="entry name" value="Carbamoyl phosphate synthetase, large subunit connection domain"/>
    <property type="match status" value="1"/>
</dbReference>
<dbReference type="GO" id="GO:0004087">
    <property type="term" value="F:carbamoyl-phosphate synthase (ammonia) activity"/>
    <property type="evidence" value="ECO:0007669"/>
    <property type="project" value="UniProtKB-EC"/>
</dbReference>
<dbReference type="InterPro" id="IPR058047">
    <property type="entry name" value="CPSase_preATP-grasp"/>
</dbReference>
<feature type="binding site" evidence="20">
    <location>
        <position position="714"/>
    </location>
    <ligand>
        <name>ATP</name>
        <dbReference type="ChEBI" id="CHEBI:30616"/>
        <label>2</label>
    </ligand>
</feature>
<feature type="binding site" evidence="20">
    <location>
        <position position="215"/>
    </location>
    <ligand>
        <name>ATP</name>
        <dbReference type="ChEBI" id="CHEBI:30616"/>
        <label>1</label>
    </ligand>
</feature>
<feature type="region of interest" description="Allosteric domain" evidence="20">
    <location>
        <begin position="937"/>
        <end position="1081"/>
    </location>
</feature>
<dbReference type="InterPro" id="IPR005483">
    <property type="entry name" value="CPSase_dom"/>
</dbReference>
<evidence type="ECO:0000259" key="21">
    <source>
        <dbReference type="PROSITE" id="PS50975"/>
    </source>
</evidence>
<feature type="binding site" evidence="20">
    <location>
        <position position="285"/>
    </location>
    <ligand>
        <name>Mg(2+)</name>
        <dbReference type="ChEBI" id="CHEBI:18420"/>
        <label>1</label>
    </ligand>
</feature>
<keyword evidence="7 20" id="KW-0028">Amino-acid biosynthesis</keyword>
<feature type="binding site" evidence="20">
    <location>
        <position position="840"/>
    </location>
    <ligand>
        <name>Mn(2+)</name>
        <dbReference type="ChEBI" id="CHEBI:29035"/>
        <label>4</label>
    </ligand>
</feature>
<dbReference type="KEGG" id="bwa:HLV38_01880"/>
<dbReference type="SUPFAM" id="SSF52335">
    <property type="entry name" value="Methylglyoxal synthase-like"/>
    <property type="match status" value="1"/>
</dbReference>
<feature type="binding site" evidence="20">
    <location>
        <position position="299"/>
    </location>
    <ligand>
        <name>ATP</name>
        <dbReference type="ChEBI" id="CHEBI:30616"/>
        <label>1</label>
    </ligand>
</feature>
<dbReference type="HAMAP" id="MF_01210_A">
    <property type="entry name" value="CPSase_L_chain_A"/>
    <property type="match status" value="1"/>
</dbReference>
<keyword evidence="14" id="KW-0464">Manganese</keyword>
<feature type="binding site" evidence="20">
    <location>
        <position position="840"/>
    </location>
    <ligand>
        <name>ATP</name>
        <dbReference type="ChEBI" id="CHEBI:30616"/>
        <label>2</label>
    </ligand>
</feature>
<dbReference type="Gene3D" id="1.10.1030.10">
    <property type="entry name" value="Carbamoyl-phosphate synthetase, large subunit oligomerisation domain"/>
    <property type="match status" value="1"/>
</dbReference>
<feature type="region of interest" description="Carbamoyl phosphate synthetic domain" evidence="20">
    <location>
        <begin position="554"/>
        <end position="936"/>
    </location>
</feature>
<feature type="binding site" evidence="20">
    <location>
        <position position="299"/>
    </location>
    <ligand>
        <name>Mg(2+)</name>
        <dbReference type="ChEBI" id="CHEBI:18420"/>
        <label>2</label>
    </ligand>
</feature>
<comment type="cofactor">
    <cofactor evidence="1">
        <name>Mn(2+)</name>
        <dbReference type="ChEBI" id="CHEBI:29035"/>
    </cofactor>
</comment>
<dbReference type="FunFam" id="1.10.1030.10:FF:000002">
    <property type="entry name" value="Carbamoyl-phosphate synthase large chain"/>
    <property type="match status" value="1"/>
</dbReference>
<feature type="binding site" evidence="20">
    <location>
        <position position="243"/>
    </location>
    <ligand>
        <name>ATP</name>
        <dbReference type="ChEBI" id="CHEBI:30616"/>
        <label>1</label>
    </ligand>
</feature>
<dbReference type="NCBIfam" id="TIGR01369">
    <property type="entry name" value="CPSaseII_lrg"/>
    <property type="match status" value="1"/>
</dbReference>
<feature type="binding site" evidence="20">
    <location>
        <position position="787"/>
    </location>
    <ligand>
        <name>ATP</name>
        <dbReference type="ChEBI" id="CHEBI:30616"/>
        <label>2</label>
    </ligand>
</feature>
<evidence type="ECO:0000256" key="12">
    <source>
        <dbReference type="ARBA" id="ARBA00022842"/>
    </source>
</evidence>
<dbReference type="InterPro" id="IPR033937">
    <property type="entry name" value="MGS_CPS_CarB"/>
</dbReference>
<feature type="region of interest" description="Carboxyphosphate synthetic domain" evidence="20">
    <location>
        <begin position="1"/>
        <end position="402"/>
    </location>
</feature>
<dbReference type="RefSeq" id="WP_173163788.1">
    <property type="nucleotide sequence ID" value="NZ_CP053716.1"/>
</dbReference>
<organism evidence="23 24">
    <name type="scientific">Berryella wangjianweii</name>
    <dbReference type="NCBI Taxonomy" id="2734634"/>
    <lineage>
        <taxon>Bacteria</taxon>
        <taxon>Bacillati</taxon>
        <taxon>Actinomycetota</taxon>
        <taxon>Coriobacteriia</taxon>
        <taxon>Eggerthellales</taxon>
        <taxon>Eggerthellaceae</taxon>
        <taxon>Berryella</taxon>
    </lineage>
</organism>
<dbReference type="InterPro" id="IPR005479">
    <property type="entry name" value="CPAse_ATP-bd"/>
</dbReference>
<feature type="binding site" evidence="20">
    <location>
        <position position="285"/>
    </location>
    <ligand>
        <name>ATP</name>
        <dbReference type="ChEBI" id="CHEBI:30616"/>
        <label>1</label>
    </ligand>
</feature>
<feature type="binding site" evidence="20">
    <location>
        <position position="129"/>
    </location>
    <ligand>
        <name>ATP</name>
        <dbReference type="ChEBI" id="CHEBI:30616"/>
        <label>1</label>
    </ligand>
</feature>
<keyword evidence="11 20" id="KW-0067">ATP-binding</keyword>
<dbReference type="SMART" id="SM01096">
    <property type="entry name" value="CPSase_L_D3"/>
    <property type="match status" value="1"/>
</dbReference>
<comment type="caution">
    <text evidence="20">Lacks conserved residue(s) required for the propagation of feature annotation.</text>
</comment>
<evidence type="ECO:0000256" key="7">
    <source>
        <dbReference type="ARBA" id="ARBA00022605"/>
    </source>
</evidence>
<dbReference type="SUPFAM" id="SSF52440">
    <property type="entry name" value="PreATP-grasp domain"/>
    <property type="match status" value="2"/>
</dbReference>
<comment type="function">
    <text evidence="18">Small subunit of the glutamine-dependent carbamoyl phosphate synthetase (CPSase). CPSase catalyzes the formation of carbamoyl phosphate from the ammonia moiety of glutamine, carbonate, and phosphate donated by ATP, constituting the first step of the biosynthetic pathway leading to pyrimidine nucleotides. The large subunit (synthetase) binds the substrates ammonia (free or transferred from glutamine from the small subunit), hydrogencarbonate and ATP and carries out an ATP-coupled ligase reaction, activating hydrogencarbonate by forming carboxy phosphate which reacts with ammonia to form carbamoyl phosphate.</text>
</comment>
<dbReference type="CDD" id="cd01424">
    <property type="entry name" value="MGS_CPS_II"/>
    <property type="match status" value="1"/>
</dbReference>
<sequence>MPRRDDIASILVIGSGPIVIGQACEFDYSGAQACKVLRAEGYRVVLVNSNPATIMTDPELADRTYVEPITRASIEKIIARERPSALLPTLGGQTGLNAAVELAEAGVLDAYGVEMIGCDLDAIRRGEDRKLFNECMAELGIETSRSGYAYSVDDALAIVADLGYPVVLRPSFTMGGAGGGIAHDEAELRRIVAQGVELSPAGEVLVEESIEGWKEFEMEVMRDRAGNGIIVCSIENLDPMGVHTGDSVTVAPAQTLSDIEYQRMRVASLAVLEKVGVQTGGSNVQFAVNPRDGRMVIIEMNPRVSRSSALASKATGFPIAKAAARLAVGYTLDEIVNDITKVTPACFEPSIDYCVVKVPRFAFEKFKGTDDTLSTRMKAVGEVMAIGRTFEEALGKSLRALEDGRIGLGVGASGLPHRTCDEYAALLARPTAERIYYLGEALHAGLSTAEVCALTGIDPFFIARMADMVAVQQGLKGVPLEQLDADALWVVKRYGLSDAQIGVLTGATEAEVRAHRVGKGVVPAFKTVDTCAAEFASSTAYHYKTYDAAETECVPGTRRRVMILGAGPNRIGQGIEFDYCCVHASYALAEAGFETVMVNCNPETVSTDYDTSDQLFFEPLTFEDVMDVVEAVRPDGVVVTLGGQTPLKLAHALEAAGVPIMGTRPEAIDLAEDRDRFAAVLDEMQIAYPASGMAHTFEDAVRVADRIGFPLLVRPSYVLGGRGMAIVYDGAELERFMAAAARITPDHPVYLDRFLEGAVEVDLDCICDGERTYIGAVLEHIEEAGIHSGDSACCTPPFALSESLVMQLRGIARELALRLGVVGLMNVQFAIKDQMIYVIEANPRASRTVPFASKATGVALAKAAARVMAGERLADLGLPHDERRLEFYAVKEAVLPFGRFPGADVVLGPEMKSTGEVMGVGRNFPEAFYKTQRSVYAEVPQGGTVFLSVADRDKRTVVPIARDLVRMGYRLAATRGTAGALRAAGIECSDALKAREGSPNVIDMIAAGQISLVMNTPFGRETRSDGYEIRTAAVRHGVTCITTLAGAQAAIQSLEVARSSGIEPLALQDLSHAGASIGRGL</sequence>
<comment type="subunit">
    <text evidence="19 20">Composed of two chains; the small (or glutamine) chain promotes the hydrolysis of glutamine to ammonia, which is used by the large (or ammonia) chain to synthesize carbamoyl phosphate. Tetramer of heterodimers (alpha,beta)4.</text>
</comment>
<feature type="binding site" evidence="20">
    <location>
        <position position="301"/>
    </location>
    <ligand>
        <name>Mg(2+)</name>
        <dbReference type="ChEBI" id="CHEBI:18420"/>
        <label>2</label>
    </ligand>
</feature>
<evidence type="ECO:0000256" key="11">
    <source>
        <dbReference type="ARBA" id="ARBA00022840"/>
    </source>
</evidence>
<dbReference type="Pfam" id="PF02142">
    <property type="entry name" value="MGS"/>
    <property type="match status" value="1"/>
</dbReference>
<feature type="binding site" evidence="20">
    <location>
        <position position="785"/>
    </location>
    <ligand>
        <name>ATP</name>
        <dbReference type="ChEBI" id="CHEBI:30616"/>
        <label>2</label>
    </ligand>
</feature>
<dbReference type="FunFam" id="3.30.470.20:FF:000007">
    <property type="entry name" value="Carbamoyl-phosphate synthase large chain"/>
    <property type="match status" value="1"/>
</dbReference>
<feature type="binding site" evidence="20">
    <location>
        <position position="242"/>
    </location>
    <ligand>
        <name>ATP</name>
        <dbReference type="ChEBI" id="CHEBI:30616"/>
        <label>1</label>
    </ligand>
</feature>
<dbReference type="PROSITE" id="PS00867">
    <property type="entry name" value="CPSASE_2"/>
    <property type="match status" value="2"/>
</dbReference>
<comment type="catalytic activity">
    <reaction evidence="15 20">
        <text>hydrogencarbonate + NH4(+) + 2 ATP = carbamoyl phosphate + 2 ADP + phosphate + 2 H(+)</text>
        <dbReference type="Rhea" id="RHEA:18029"/>
        <dbReference type="ChEBI" id="CHEBI:15378"/>
        <dbReference type="ChEBI" id="CHEBI:17544"/>
        <dbReference type="ChEBI" id="CHEBI:28938"/>
        <dbReference type="ChEBI" id="CHEBI:30616"/>
        <dbReference type="ChEBI" id="CHEBI:43474"/>
        <dbReference type="ChEBI" id="CHEBI:58228"/>
        <dbReference type="ChEBI" id="CHEBI:456216"/>
        <dbReference type="EC" id="6.3.4.16"/>
    </reaction>
</comment>
<dbReference type="FunFam" id="3.30.1490.20:FF:000001">
    <property type="entry name" value="Carbamoyl-phosphate synthase large chain"/>
    <property type="match status" value="1"/>
</dbReference>
<proteinExistence type="inferred from homology"/>
<feature type="binding site" evidence="20">
    <location>
        <position position="175"/>
    </location>
    <ligand>
        <name>ATP</name>
        <dbReference type="ChEBI" id="CHEBI:30616"/>
        <label>1</label>
    </ligand>
</feature>
<feature type="binding site" evidence="20">
    <location>
        <position position="842"/>
    </location>
    <ligand>
        <name>Mn(2+)</name>
        <dbReference type="ChEBI" id="CHEBI:29035"/>
        <label>4</label>
    </ligand>
</feature>
<dbReference type="Pfam" id="PF02787">
    <property type="entry name" value="CPSase_L_D3"/>
    <property type="match status" value="1"/>
</dbReference>
<dbReference type="PROSITE" id="PS50975">
    <property type="entry name" value="ATP_GRASP"/>
    <property type="match status" value="2"/>
</dbReference>
<feature type="binding site" evidence="20">
    <location>
        <position position="842"/>
    </location>
    <ligand>
        <name>Mg(2+)</name>
        <dbReference type="ChEBI" id="CHEBI:18420"/>
        <label>4</label>
    </ligand>
</feature>
<keyword evidence="24" id="KW-1185">Reference proteome</keyword>
<dbReference type="Gene3D" id="3.30.470.20">
    <property type="entry name" value="ATP-grasp fold, B domain"/>
    <property type="match status" value="2"/>
</dbReference>
<dbReference type="FunFam" id="3.30.470.20:FF:000026">
    <property type="entry name" value="Carbamoyl-phosphate synthase large chain"/>
    <property type="match status" value="1"/>
</dbReference>
<dbReference type="GO" id="GO:0006526">
    <property type="term" value="P:L-arginine biosynthetic process"/>
    <property type="evidence" value="ECO:0007669"/>
    <property type="project" value="UniProtKB-UniRule"/>
</dbReference>
<evidence type="ECO:0000256" key="20">
    <source>
        <dbReference type="HAMAP-Rule" id="MF_01210"/>
    </source>
</evidence>
<feature type="binding site" evidence="20">
    <location>
        <position position="753"/>
    </location>
    <ligand>
        <name>ATP</name>
        <dbReference type="ChEBI" id="CHEBI:30616"/>
        <label>2</label>
    </ligand>
</feature>
<dbReference type="Proteomes" id="UP000503297">
    <property type="component" value="Chromosome"/>
</dbReference>
<evidence type="ECO:0000313" key="24">
    <source>
        <dbReference type="Proteomes" id="UP000503297"/>
    </source>
</evidence>
<feature type="binding site" evidence="20">
    <location>
        <position position="210"/>
    </location>
    <ligand>
        <name>ATP</name>
        <dbReference type="ChEBI" id="CHEBI:30616"/>
        <label>1</label>
    </ligand>
</feature>
<feature type="binding site" evidence="20">
    <location>
        <position position="169"/>
    </location>
    <ligand>
        <name>ATP</name>
        <dbReference type="ChEBI" id="CHEBI:30616"/>
        <label>1</label>
    </ligand>
</feature>
<dbReference type="InterPro" id="IPR036897">
    <property type="entry name" value="CarbamoylP_synth_lsu_oligo_sf"/>
</dbReference>
<feature type="binding site" evidence="20">
    <location>
        <position position="828"/>
    </location>
    <ligand>
        <name>ATP</name>
        <dbReference type="ChEBI" id="CHEBI:30616"/>
        <label>2</label>
    </ligand>
</feature>
<evidence type="ECO:0000313" key="23">
    <source>
        <dbReference type="EMBL" id="QKF07011.1"/>
    </source>
</evidence>
<evidence type="ECO:0000256" key="17">
    <source>
        <dbReference type="ARBA" id="ARBA00057223"/>
    </source>
</evidence>
<reference evidence="24" key="1">
    <citation type="submission" date="2020-05" db="EMBL/GenBank/DDBJ databases">
        <title>Novel species in genus Nocardioides.</title>
        <authorList>
            <person name="Zhang G."/>
        </authorList>
    </citation>
    <scope>NUCLEOTIDE SEQUENCE [LARGE SCALE GENOMIC DNA]</scope>
    <source>
        <strain evidence="24">zg-1050</strain>
    </source>
</reference>
<evidence type="ECO:0000256" key="9">
    <source>
        <dbReference type="ARBA" id="ARBA00022737"/>
    </source>
</evidence>
<evidence type="ECO:0000256" key="13">
    <source>
        <dbReference type="ARBA" id="ARBA00022975"/>
    </source>
</evidence>
<dbReference type="UniPathway" id="UPA00068">
    <property type="reaction ID" value="UER00171"/>
</dbReference>
<feature type="binding site" evidence="20">
    <location>
        <position position="299"/>
    </location>
    <ligand>
        <name>Mg(2+)</name>
        <dbReference type="ChEBI" id="CHEBI:18420"/>
        <label>1</label>
    </ligand>
</feature>
<comment type="pathway">
    <text evidence="3 20">Amino-acid biosynthesis; L-arginine biosynthesis; carbamoyl phosphate from bicarbonate: step 1/1.</text>
</comment>
<feature type="binding site" evidence="20">
    <location>
        <position position="840"/>
    </location>
    <ligand>
        <name>Mn(2+)</name>
        <dbReference type="ChEBI" id="CHEBI:29035"/>
        <label>3</label>
    </ligand>
</feature>
<dbReference type="EMBL" id="CP053716">
    <property type="protein sequence ID" value="QKF07011.1"/>
    <property type="molecule type" value="Genomic_DNA"/>
</dbReference>
<dbReference type="InterPro" id="IPR011761">
    <property type="entry name" value="ATP-grasp"/>
</dbReference>
<dbReference type="InterPro" id="IPR005480">
    <property type="entry name" value="CPSase_lsu_oligo"/>
</dbReference>
<dbReference type="PANTHER" id="PTHR11405">
    <property type="entry name" value="CARBAMOYLTRANSFERASE FAMILY MEMBER"/>
    <property type="match status" value="1"/>
</dbReference>
<dbReference type="AlphaFoldDB" id="A0A6M8J1P2"/>
<dbReference type="GO" id="GO:0004088">
    <property type="term" value="F:carbamoyl-phosphate synthase (glutamine-hydrolyzing) activity"/>
    <property type="evidence" value="ECO:0007669"/>
    <property type="project" value="UniProtKB-UniRule"/>
</dbReference>
<dbReference type="Gene3D" id="3.30.1490.20">
    <property type="entry name" value="ATP-grasp fold, A domain"/>
    <property type="match status" value="1"/>
</dbReference>
<feature type="binding site" evidence="20">
    <location>
        <position position="755"/>
    </location>
    <ligand>
        <name>ATP</name>
        <dbReference type="ChEBI" id="CHEBI:30616"/>
        <label>2</label>
    </ligand>
</feature>
<dbReference type="InterPro" id="IPR013815">
    <property type="entry name" value="ATP_grasp_subdomain_1"/>
</dbReference>
<dbReference type="EC" id="6.3.4.16" evidence="20"/>
<comment type="pathway">
    <text evidence="2 20">Pyrimidine metabolism; UMP biosynthesis via de novo pathway; (S)-dihydroorotate from bicarbonate: step 1/3.</text>
</comment>
<evidence type="ECO:0000256" key="19">
    <source>
        <dbReference type="ARBA" id="ARBA00062056"/>
    </source>
</evidence>
<evidence type="ECO:0000256" key="18">
    <source>
        <dbReference type="ARBA" id="ARBA00060037"/>
    </source>
</evidence>
<feature type="domain" description="ATP-grasp" evidence="21">
    <location>
        <begin position="678"/>
        <end position="869"/>
    </location>
</feature>
<feature type="domain" description="ATP-grasp" evidence="21">
    <location>
        <begin position="133"/>
        <end position="328"/>
    </location>
</feature>
<feature type="binding site" evidence="20">
    <location>
        <position position="786"/>
    </location>
    <ligand>
        <name>ATP</name>
        <dbReference type="ChEBI" id="CHEBI:30616"/>
        <label>2</label>
    </ligand>
</feature>
<gene>
    <name evidence="20 23" type="primary">carB</name>
    <name evidence="23" type="ORF">HLV38_01880</name>
</gene>
<dbReference type="FunFam" id="3.40.50.20:FF:000003">
    <property type="entry name" value="Carbamoyl-phosphate synthase large chain"/>
    <property type="match status" value="1"/>
</dbReference>
<feature type="binding site" evidence="20">
    <location>
        <position position="828"/>
    </location>
    <ligand>
        <name>Mg(2+)</name>
        <dbReference type="ChEBI" id="CHEBI:18420"/>
        <label>3</label>
    </ligand>
</feature>
<comment type="similarity">
    <text evidence="4 20">Belongs to the CarB family.</text>
</comment>
<dbReference type="InterPro" id="IPR006275">
    <property type="entry name" value="CPSase_lsu"/>
</dbReference>
<comment type="function">
    <text evidence="17 20">Large subunit of the glutamine-dependent carbamoyl phosphate synthetase (CPSase). CPSase catalyzes the formation of carbamoyl phosphate from the ammonia moiety of glutamine, carbonate, and phosphate donated by ATP, constituting the first step of 2 biosynthetic pathways, one leading to arginine and/or urea and the other to pyrimidine nucleotides. The large subunit (synthetase) binds the substrates ammonia (free or transferred from glutamine from the small subunit), hydrogencarbonate and ATP and carries out an ATP-coupled ligase reaction, activating hydrogencarbonate by forming carboxy phosphate which reacts with ammonia to form carbamoyl phosphate.</text>
</comment>
<feature type="binding site" evidence="20">
    <location>
        <position position="828"/>
    </location>
    <ligand>
        <name>Mn(2+)</name>
        <dbReference type="ChEBI" id="CHEBI:29035"/>
        <label>3</label>
    </ligand>
</feature>
<evidence type="ECO:0000256" key="10">
    <source>
        <dbReference type="ARBA" id="ARBA00022741"/>
    </source>
</evidence>
<dbReference type="HAMAP" id="MF_01210_B">
    <property type="entry name" value="CPSase_L_chain_B"/>
    <property type="match status" value="1"/>
</dbReference>
<evidence type="ECO:0000256" key="4">
    <source>
        <dbReference type="ARBA" id="ARBA00009799"/>
    </source>
</evidence>
<feature type="binding site" evidence="20">
    <location>
        <position position="299"/>
    </location>
    <ligand>
        <name>Mn(2+)</name>
        <dbReference type="ChEBI" id="CHEBI:29035"/>
        <label>1</label>
    </ligand>
</feature>
<comment type="catalytic activity">
    <reaction evidence="16 20">
        <text>hydrogencarbonate + L-glutamine + 2 ATP + H2O = carbamoyl phosphate + L-glutamate + 2 ADP + phosphate + 2 H(+)</text>
        <dbReference type="Rhea" id="RHEA:18633"/>
        <dbReference type="ChEBI" id="CHEBI:15377"/>
        <dbReference type="ChEBI" id="CHEBI:15378"/>
        <dbReference type="ChEBI" id="CHEBI:17544"/>
        <dbReference type="ChEBI" id="CHEBI:29985"/>
        <dbReference type="ChEBI" id="CHEBI:30616"/>
        <dbReference type="ChEBI" id="CHEBI:43474"/>
        <dbReference type="ChEBI" id="CHEBI:58228"/>
        <dbReference type="ChEBI" id="CHEBI:58359"/>
        <dbReference type="ChEBI" id="CHEBI:456216"/>
        <dbReference type="EC" id="6.3.5.5"/>
    </reaction>
</comment>
<dbReference type="UniPathway" id="UPA00070">
    <property type="reaction ID" value="UER00115"/>
</dbReference>
<evidence type="ECO:0000256" key="8">
    <source>
        <dbReference type="ARBA" id="ARBA00022723"/>
    </source>
</evidence>
<keyword evidence="13 20" id="KW-0665">Pyrimidine biosynthesis</keyword>
<evidence type="ECO:0000256" key="14">
    <source>
        <dbReference type="ARBA" id="ARBA00023211"/>
    </source>
</evidence>
<feature type="binding site" evidence="20">
    <location>
        <position position="301"/>
    </location>
    <ligand>
        <name>Mn(2+)</name>
        <dbReference type="ChEBI" id="CHEBI:29035"/>
        <label>2</label>
    </ligand>
</feature>
<dbReference type="PROSITE" id="PS00866">
    <property type="entry name" value="CPSASE_1"/>
    <property type="match status" value="2"/>
</dbReference>
<accession>A0A6M8J1P2</accession>
<dbReference type="Gene3D" id="3.40.50.1380">
    <property type="entry name" value="Methylglyoxal synthase-like domain"/>
    <property type="match status" value="1"/>
</dbReference>
<feature type="binding site" evidence="20">
    <location>
        <position position="285"/>
    </location>
    <ligand>
        <name>Mn(2+)</name>
        <dbReference type="ChEBI" id="CHEBI:29035"/>
        <label>1</label>
    </ligand>
</feature>
<feature type="binding site" evidence="20">
    <location>
        <position position="176"/>
    </location>
    <ligand>
        <name>ATP</name>
        <dbReference type="ChEBI" id="CHEBI:30616"/>
        <label>1</label>
    </ligand>
</feature>
<dbReference type="SMART" id="SM00851">
    <property type="entry name" value="MGS"/>
    <property type="match status" value="1"/>
</dbReference>
<dbReference type="SUPFAM" id="SSF56059">
    <property type="entry name" value="Glutathione synthetase ATP-binding domain-like"/>
    <property type="match status" value="2"/>
</dbReference>
<name>A0A6M8J1P2_9ACTN</name>
<dbReference type="PRINTS" id="PR00098">
    <property type="entry name" value="CPSASE"/>
</dbReference>
<dbReference type="FunFam" id="3.40.50.20:FF:000001">
    <property type="entry name" value="Carbamoyl-phosphate synthase large chain"/>
    <property type="match status" value="1"/>
</dbReference>
<dbReference type="Gene3D" id="3.40.50.20">
    <property type="match status" value="2"/>
</dbReference>
<dbReference type="NCBIfam" id="NF003671">
    <property type="entry name" value="PRK05294.1"/>
    <property type="match status" value="1"/>
</dbReference>
<keyword evidence="10 20" id="KW-0547">Nucleotide-binding</keyword>
<keyword evidence="8" id="KW-0479">Metal-binding</keyword>
<evidence type="ECO:0000256" key="5">
    <source>
        <dbReference type="ARBA" id="ARBA00022571"/>
    </source>
</evidence>
<evidence type="ECO:0000256" key="2">
    <source>
        <dbReference type="ARBA" id="ARBA00004812"/>
    </source>
</evidence>
<keyword evidence="9 20" id="KW-0677">Repeat</keyword>
<dbReference type="GO" id="GO:0006541">
    <property type="term" value="P:glutamine metabolic process"/>
    <property type="evidence" value="ECO:0007669"/>
    <property type="project" value="TreeGrafter"/>
</dbReference>
<evidence type="ECO:0000259" key="22">
    <source>
        <dbReference type="PROSITE" id="PS51855"/>
    </source>
</evidence>
<feature type="binding site" evidence="20">
    <location>
        <position position="840"/>
    </location>
    <ligand>
        <name>Mg(2+)</name>
        <dbReference type="ChEBI" id="CHEBI:18420"/>
        <label>3</label>
    </ligand>
</feature>
<protein>
    <recommendedName>
        <fullName evidence="20">Carbamoyl phosphate synthase large chain</fullName>
        <ecNumber evidence="20">6.3.4.16</ecNumber>
        <ecNumber evidence="20">6.3.5.5</ecNumber>
    </recommendedName>
    <alternativeName>
        <fullName evidence="20">Carbamoyl phosphate synthetase ammonia chain</fullName>
    </alternativeName>
</protein>
<keyword evidence="12" id="KW-0460">Magnesium</keyword>
<comment type="domain">
    <text evidence="20">The large subunit is composed of 2 ATP-grasp domains that are involved in binding the 2 ATP molecules needed for carbamoyl phosphate synthesis. The N-terminal ATP-grasp domain (referred to as the carboxyphosphate synthetic component) catalyzes the ATP-dependent phosphorylation of hydrogencarbonate to carboxyphosphate and the subsequent nucleophilic attack by ammonia to form a carbamate intermediate. The C-terminal ATP-grasp domain (referred to as the carbamoyl phosphate synthetic component) then catalyzes the phosphorylation of carbamate with the second ATP to form the end product carbamoyl phosphate. The reactive and unstable enzyme intermediates are sequentially channeled from one active site to the next through the interior of the protein over a distance of at least 96 A.</text>
</comment>
<dbReference type="PROSITE" id="PS51855">
    <property type="entry name" value="MGS"/>
    <property type="match status" value="1"/>
</dbReference>
<evidence type="ECO:0000256" key="6">
    <source>
        <dbReference type="ARBA" id="ARBA00022598"/>
    </source>
</evidence>
<feature type="binding site" evidence="20">
    <location>
        <position position="241"/>
    </location>
    <ligand>
        <name>ATP</name>
        <dbReference type="ChEBI" id="CHEBI:30616"/>
        <label>1</label>
    </ligand>
</feature>
<keyword evidence="5 20" id="KW-0055">Arginine biosynthesis</keyword>
<feature type="binding site" evidence="20">
    <location>
        <position position="788"/>
    </location>
    <ligand>
        <name>ATP</name>
        <dbReference type="ChEBI" id="CHEBI:30616"/>
        <label>2</label>
    </ligand>
</feature>
<evidence type="ECO:0000256" key="15">
    <source>
        <dbReference type="ARBA" id="ARBA00047359"/>
    </source>
</evidence>
<dbReference type="Pfam" id="PF25596">
    <property type="entry name" value="CPSase_L_D1"/>
    <property type="match status" value="2"/>
</dbReference>
<feature type="binding site" evidence="20">
    <location>
        <position position="299"/>
    </location>
    <ligand>
        <name>Mn(2+)</name>
        <dbReference type="ChEBI" id="CHEBI:29035"/>
        <label>2</label>
    </ligand>
</feature>
<dbReference type="InterPro" id="IPR016185">
    <property type="entry name" value="PreATP-grasp_dom_sf"/>
</dbReference>
<dbReference type="GO" id="GO:0005524">
    <property type="term" value="F:ATP binding"/>
    <property type="evidence" value="ECO:0007669"/>
    <property type="project" value="UniProtKB-UniRule"/>
</dbReference>
<dbReference type="InterPro" id="IPR011607">
    <property type="entry name" value="MGS-like_dom"/>
</dbReference>
<evidence type="ECO:0000256" key="1">
    <source>
        <dbReference type="ARBA" id="ARBA00001936"/>
    </source>
</evidence>
<evidence type="ECO:0000256" key="3">
    <source>
        <dbReference type="ARBA" id="ARBA00005077"/>
    </source>
</evidence>
<dbReference type="EC" id="6.3.5.5" evidence="20"/>
<feature type="domain" description="MGS-like" evidence="22">
    <location>
        <begin position="937"/>
        <end position="1081"/>
    </location>
</feature>
<dbReference type="GO" id="GO:0005737">
    <property type="term" value="C:cytoplasm"/>
    <property type="evidence" value="ECO:0007669"/>
    <property type="project" value="TreeGrafter"/>
</dbReference>
<feature type="binding site" evidence="20">
    <location>
        <position position="760"/>
    </location>
    <ligand>
        <name>ATP</name>
        <dbReference type="ChEBI" id="CHEBI:30616"/>
        <label>2</label>
    </ligand>
</feature>
<dbReference type="PANTHER" id="PTHR11405:SF53">
    <property type="entry name" value="CARBAMOYL-PHOSPHATE SYNTHASE [AMMONIA], MITOCHONDRIAL"/>
    <property type="match status" value="1"/>
</dbReference>